<evidence type="ECO:0000259" key="7">
    <source>
        <dbReference type="Pfam" id="PF02683"/>
    </source>
</evidence>
<keyword evidence="3 6" id="KW-0812">Transmembrane</keyword>
<dbReference type="PANTHER" id="PTHR31272">
    <property type="entry name" value="CYTOCHROME C-TYPE BIOGENESIS PROTEIN HI_1454-RELATED"/>
    <property type="match status" value="1"/>
</dbReference>
<feature type="transmembrane region" description="Helical" evidence="6">
    <location>
        <begin position="161"/>
        <end position="184"/>
    </location>
</feature>
<organism evidence="8 9">
    <name type="scientific">Candidatus Taylorbacteria bacterium CG10_big_fil_rev_8_21_14_0_10_41_48</name>
    <dbReference type="NCBI Taxonomy" id="1975024"/>
    <lineage>
        <taxon>Bacteria</taxon>
        <taxon>Candidatus Tayloriibacteriota</taxon>
    </lineage>
</organism>
<sequence>MIDITLPIAFLAGLVSFVAPCVLPILPGFLAYLAGATPENASSNKMGIFLNSLFFVLGFSVVFALLGVLLNTVLSTVAYSAQAWLSRVGGVIIIAFGLYLVGLLKISFLERQHTMKVDTKKHSRYVTSFLFGFAFAAGWTPCVGATLGAVLGLAATSPGSAFGLLLSYAFGLGLPFLGIGFFAAQASVFIDRYQKVFAIINKVFGLILIVLGVLVFTQELARVASFDLLNTFLLK</sequence>
<evidence type="ECO:0000256" key="4">
    <source>
        <dbReference type="ARBA" id="ARBA00022989"/>
    </source>
</evidence>
<protein>
    <submittedName>
        <fullName evidence="8">Cytochrome C biogenesis protein</fullName>
    </submittedName>
</protein>
<feature type="transmembrane region" description="Helical" evidence="6">
    <location>
        <begin position="129"/>
        <end position="155"/>
    </location>
</feature>
<feature type="transmembrane region" description="Helical" evidence="6">
    <location>
        <begin position="46"/>
        <end position="68"/>
    </location>
</feature>
<keyword evidence="5 6" id="KW-0472">Membrane</keyword>
<accession>A0A2M8LCR2</accession>
<dbReference type="InterPro" id="IPR051790">
    <property type="entry name" value="Cytochrome_c-biogenesis_DsbD"/>
</dbReference>
<evidence type="ECO:0000256" key="2">
    <source>
        <dbReference type="ARBA" id="ARBA00006143"/>
    </source>
</evidence>
<name>A0A2M8LCR2_9BACT</name>
<dbReference type="AlphaFoldDB" id="A0A2M8LCR2"/>
<feature type="transmembrane region" description="Helical" evidence="6">
    <location>
        <begin position="88"/>
        <end position="108"/>
    </location>
</feature>
<keyword evidence="4 6" id="KW-1133">Transmembrane helix</keyword>
<feature type="domain" description="Cytochrome C biogenesis protein transmembrane" evidence="7">
    <location>
        <begin position="5"/>
        <end position="216"/>
    </location>
</feature>
<evidence type="ECO:0000313" key="8">
    <source>
        <dbReference type="EMBL" id="PJE74432.1"/>
    </source>
</evidence>
<dbReference type="Pfam" id="PF02683">
    <property type="entry name" value="DsbD_TM"/>
    <property type="match status" value="1"/>
</dbReference>
<evidence type="ECO:0000256" key="5">
    <source>
        <dbReference type="ARBA" id="ARBA00023136"/>
    </source>
</evidence>
<reference evidence="9" key="1">
    <citation type="submission" date="2017-09" db="EMBL/GenBank/DDBJ databases">
        <title>Depth-based differentiation of microbial function through sediment-hosted aquifers and enrichment of novel symbionts in the deep terrestrial subsurface.</title>
        <authorList>
            <person name="Probst A.J."/>
            <person name="Ladd B."/>
            <person name="Jarett J.K."/>
            <person name="Geller-Mcgrath D.E."/>
            <person name="Sieber C.M.K."/>
            <person name="Emerson J.B."/>
            <person name="Anantharaman K."/>
            <person name="Thomas B.C."/>
            <person name="Malmstrom R."/>
            <person name="Stieglmeier M."/>
            <person name="Klingl A."/>
            <person name="Woyke T."/>
            <person name="Ryan C.M."/>
            <person name="Banfield J.F."/>
        </authorList>
    </citation>
    <scope>NUCLEOTIDE SEQUENCE [LARGE SCALE GENOMIC DNA]</scope>
</reference>
<proteinExistence type="inferred from homology"/>
<evidence type="ECO:0000256" key="6">
    <source>
        <dbReference type="SAM" id="Phobius"/>
    </source>
</evidence>
<dbReference type="GO" id="GO:0017004">
    <property type="term" value="P:cytochrome complex assembly"/>
    <property type="evidence" value="ECO:0007669"/>
    <property type="project" value="InterPro"/>
</dbReference>
<feature type="transmembrane region" description="Helical" evidence="6">
    <location>
        <begin position="6"/>
        <end position="34"/>
    </location>
</feature>
<dbReference type="InterPro" id="IPR003834">
    <property type="entry name" value="Cyt_c_assmbl_TM_dom"/>
</dbReference>
<dbReference type="Proteomes" id="UP000228700">
    <property type="component" value="Unassembled WGS sequence"/>
</dbReference>
<dbReference type="PANTHER" id="PTHR31272:SF9">
    <property type="entry name" value="BLL1027 PROTEIN"/>
    <property type="match status" value="1"/>
</dbReference>
<evidence type="ECO:0000256" key="1">
    <source>
        <dbReference type="ARBA" id="ARBA00004141"/>
    </source>
</evidence>
<gene>
    <name evidence="8" type="ORF">COV01_00125</name>
</gene>
<feature type="transmembrane region" description="Helical" evidence="6">
    <location>
        <begin position="196"/>
        <end position="216"/>
    </location>
</feature>
<dbReference type="GO" id="GO:0016020">
    <property type="term" value="C:membrane"/>
    <property type="evidence" value="ECO:0007669"/>
    <property type="project" value="UniProtKB-SubCell"/>
</dbReference>
<comment type="similarity">
    <text evidence="2">Belongs to the DsbD family.</text>
</comment>
<evidence type="ECO:0000256" key="3">
    <source>
        <dbReference type="ARBA" id="ARBA00022692"/>
    </source>
</evidence>
<dbReference type="EMBL" id="PFEQ01000001">
    <property type="protein sequence ID" value="PJE74432.1"/>
    <property type="molecule type" value="Genomic_DNA"/>
</dbReference>
<comment type="caution">
    <text evidence="8">The sequence shown here is derived from an EMBL/GenBank/DDBJ whole genome shotgun (WGS) entry which is preliminary data.</text>
</comment>
<comment type="subcellular location">
    <subcellularLocation>
        <location evidence="1">Membrane</location>
        <topology evidence="1">Multi-pass membrane protein</topology>
    </subcellularLocation>
</comment>
<evidence type="ECO:0000313" key="9">
    <source>
        <dbReference type="Proteomes" id="UP000228700"/>
    </source>
</evidence>